<dbReference type="Proteomes" id="UP001206895">
    <property type="component" value="Unassembled WGS sequence"/>
</dbReference>
<organism evidence="1 2">
    <name type="scientific">Williamsia maris</name>
    <dbReference type="NCBI Taxonomy" id="72806"/>
    <lineage>
        <taxon>Bacteria</taxon>
        <taxon>Bacillati</taxon>
        <taxon>Actinomycetota</taxon>
        <taxon>Actinomycetes</taxon>
        <taxon>Mycobacteriales</taxon>
        <taxon>Nocardiaceae</taxon>
        <taxon>Williamsia</taxon>
    </lineage>
</organism>
<evidence type="ECO:0000313" key="1">
    <source>
        <dbReference type="EMBL" id="MCP2176315.1"/>
    </source>
</evidence>
<dbReference type="EMBL" id="JAMTCJ010000002">
    <property type="protein sequence ID" value="MCP2176315.1"/>
    <property type="molecule type" value="Genomic_DNA"/>
</dbReference>
<sequence length="43" mass="4255">MTEYSYPAAIAAMFAALAADSVVTEPPATSAAAEPDVGGLGIR</sequence>
<evidence type="ECO:0000313" key="2">
    <source>
        <dbReference type="Proteomes" id="UP001206895"/>
    </source>
</evidence>
<protein>
    <submittedName>
        <fullName evidence="1">Uncharacterized protein</fullName>
    </submittedName>
</protein>
<proteinExistence type="predicted"/>
<dbReference type="RefSeq" id="WP_301300862.1">
    <property type="nucleotide sequence ID" value="NZ_BAAAJQ010000001.1"/>
</dbReference>
<keyword evidence="2" id="KW-1185">Reference proteome</keyword>
<accession>A0ABT1HEZ8</accession>
<gene>
    <name evidence="1" type="ORF">LX13_002134</name>
</gene>
<name>A0ABT1HEZ8_9NOCA</name>
<comment type="caution">
    <text evidence="1">The sequence shown here is derived from an EMBL/GenBank/DDBJ whole genome shotgun (WGS) entry which is preliminary data.</text>
</comment>
<reference evidence="1 2" key="1">
    <citation type="submission" date="2022-06" db="EMBL/GenBank/DDBJ databases">
        <title>Genomic Encyclopedia of Archaeal and Bacterial Type Strains, Phase II (KMG-II): from individual species to whole genera.</title>
        <authorList>
            <person name="Goeker M."/>
        </authorList>
    </citation>
    <scope>NUCLEOTIDE SEQUENCE [LARGE SCALE GENOMIC DNA]</scope>
    <source>
        <strain evidence="1 2">DSM 44693</strain>
    </source>
</reference>